<gene>
    <name evidence="7" type="ORF">EJC50_25540</name>
</gene>
<evidence type="ECO:0000313" key="7">
    <source>
        <dbReference type="EMBL" id="AZN42678.1"/>
    </source>
</evidence>
<reference evidence="8" key="1">
    <citation type="submission" date="2018-12" db="EMBL/GenBank/DDBJ databases">
        <title>Genome sequence of Peanibacillus sp.</title>
        <authorList>
            <person name="Subramani G."/>
            <person name="Srinivasan S."/>
            <person name="Kim M.K."/>
        </authorList>
    </citation>
    <scope>NUCLEOTIDE SEQUENCE [LARGE SCALE GENOMIC DNA]</scope>
    <source>
        <strain evidence="8">18JY67-1</strain>
    </source>
</reference>
<keyword evidence="4" id="KW-0788">Thiol protease</keyword>
<dbReference type="InterPro" id="IPR000064">
    <property type="entry name" value="NLP_P60_dom"/>
</dbReference>
<dbReference type="InterPro" id="IPR038765">
    <property type="entry name" value="Papain-like_cys_pep_sf"/>
</dbReference>
<feature type="domain" description="NlpC/P60" evidence="6">
    <location>
        <begin position="34"/>
        <end position="160"/>
    </location>
</feature>
<evidence type="ECO:0000256" key="2">
    <source>
        <dbReference type="ARBA" id="ARBA00022670"/>
    </source>
</evidence>
<dbReference type="PANTHER" id="PTHR47053:SF1">
    <property type="entry name" value="MUREIN DD-ENDOPEPTIDASE MEPH-RELATED"/>
    <property type="match status" value="1"/>
</dbReference>
<evidence type="ECO:0000256" key="5">
    <source>
        <dbReference type="SAM" id="SignalP"/>
    </source>
</evidence>
<dbReference type="PROSITE" id="PS51935">
    <property type="entry name" value="NLPC_P60"/>
    <property type="match status" value="1"/>
</dbReference>
<keyword evidence="3" id="KW-0378">Hydrolase</keyword>
<proteinExistence type="inferred from homology"/>
<evidence type="ECO:0000256" key="3">
    <source>
        <dbReference type="ARBA" id="ARBA00022801"/>
    </source>
</evidence>
<dbReference type="EMBL" id="CP034437">
    <property type="protein sequence ID" value="AZN42678.1"/>
    <property type="molecule type" value="Genomic_DNA"/>
</dbReference>
<comment type="similarity">
    <text evidence="1">Belongs to the peptidase C40 family.</text>
</comment>
<dbReference type="Pfam" id="PF00877">
    <property type="entry name" value="NLPC_P60"/>
    <property type="match status" value="1"/>
</dbReference>
<evidence type="ECO:0000256" key="4">
    <source>
        <dbReference type="ARBA" id="ARBA00022807"/>
    </source>
</evidence>
<dbReference type="AlphaFoldDB" id="A0A3S9AA93"/>
<evidence type="ECO:0000256" key="1">
    <source>
        <dbReference type="ARBA" id="ARBA00007074"/>
    </source>
</evidence>
<dbReference type="SUPFAM" id="SSF54001">
    <property type="entry name" value="Cysteine proteinases"/>
    <property type="match status" value="1"/>
</dbReference>
<evidence type="ECO:0000259" key="6">
    <source>
        <dbReference type="PROSITE" id="PS51935"/>
    </source>
</evidence>
<name>A0A3S9AA93_9BACL</name>
<dbReference type="Gene3D" id="3.90.1720.10">
    <property type="entry name" value="endopeptidase domain like (from Nostoc punctiforme)"/>
    <property type="match status" value="1"/>
</dbReference>
<feature type="signal peptide" evidence="5">
    <location>
        <begin position="1"/>
        <end position="29"/>
    </location>
</feature>
<dbReference type="PANTHER" id="PTHR47053">
    <property type="entry name" value="MUREIN DD-ENDOPEPTIDASE MEPH-RELATED"/>
    <property type="match status" value="1"/>
</dbReference>
<evidence type="ECO:0000313" key="8">
    <source>
        <dbReference type="Proteomes" id="UP000272528"/>
    </source>
</evidence>
<keyword evidence="8" id="KW-1185">Reference proteome</keyword>
<feature type="chain" id="PRO_5019576221" evidence="5">
    <location>
        <begin position="30"/>
        <end position="160"/>
    </location>
</feature>
<dbReference type="KEGG" id="palb:EJC50_25540"/>
<dbReference type="Proteomes" id="UP000272528">
    <property type="component" value="Chromosome"/>
</dbReference>
<dbReference type="OrthoDB" id="9813118at2"/>
<keyword evidence="5" id="KW-0732">Signal</keyword>
<accession>A0A3S9AA93</accession>
<sequence length="160" mass="17189">MKKRLLAPAIALTLLFSASSVSLSAPASAQEIYATHGDIPVAVAQSYIGKVRYHLGTRDPQHLIFDCSSFTQFVFKQALGINIPWGSSEQTKFGIPVNTKAGLSIGDLVMFSVNTPGHINHVGIYIGNGQFISNMPGSGVAISSLNSGYWSSRFITGRHY</sequence>
<dbReference type="InterPro" id="IPR051202">
    <property type="entry name" value="Peptidase_C40"/>
</dbReference>
<dbReference type="GO" id="GO:0008234">
    <property type="term" value="F:cysteine-type peptidase activity"/>
    <property type="evidence" value="ECO:0007669"/>
    <property type="project" value="UniProtKB-KW"/>
</dbReference>
<organism evidence="7 8">
    <name type="scientific">Paenibacillus albus</name>
    <dbReference type="NCBI Taxonomy" id="2495582"/>
    <lineage>
        <taxon>Bacteria</taxon>
        <taxon>Bacillati</taxon>
        <taxon>Bacillota</taxon>
        <taxon>Bacilli</taxon>
        <taxon>Bacillales</taxon>
        <taxon>Paenibacillaceae</taxon>
        <taxon>Paenibacillus</taxon>
    </lineage>
</organism>
<dbReference type="GO" id="GO:0006508">
    <property type="term" value="P:proteolysis"/>
    <property type="evidence" value="ECO:0007669"/>
    <property type="project" value="UniProtKB-KW"/>
</dbReference>
<dbReference type="RefSeq" id="WP_126018612.1">
    <property type="nucleotide sequence ID" value="NZ_CP034437.1"/>
</dbReference>
<protein>
    <submittedName>
        <fullName evidence="7">NlpC/P60 family protein</fullName>
    </submittedName>
</protein>
<keyword evidence="2" id="KW-0645">Protease</keyword>